<evidence type="ECO:0000256" key="2">
    <source>
        <dbReference type="ARBA" id="ARBA00004613"/>
    </source>
</evidence>
<reference evidence="21 22" key="1">
    <citation type="journal article" date="2018" name="Mol. Ecol.">
        <title>The obligate alkalophilic soda-lake fungus Sodiomyces alkalinus has shifted to a protein diet.</title>
        <authorList>
            <person name="Grum-Grzhimaylo A.A."/>
            <person name="Falkoski D.L."/>
            <person name="van den Heuvel J."/>
            <person name="Valero-Jimenez C.A."/>
            <person name="Min B."/>
            <person name="Choi I.G."/>
            <person name="Lipzen A."/>
            <person name="Daum C.G."/>
            <person name="Aanen D.K."/>
            <person name="Tsang A."/>
            <person name="Henrissat B."/>
            <person name="Bilanenko E.N."/>
            <person name="de Vries R.P."/>
            <person name="van Kan J.A.L."/>
            <person name="Grigoriev I.V."/>
            <person name="Debets A.J.M."/>
        </authorList>
    </citation>
    <scope>NUCLEOTIDE SEQUENCE [LARGE SCALE GENOMIC DNA]</scope>
    <source>
        <strain evidence="21 22">F11</strain>
    </source>
</reference>
<dbReference type="InterPro" id="IPR017853">
    <property type="entry name" value="GH"/>
</dbReference>
<sequence length="852" mass="91935">MSKTDVSADTGTAEHHKPTMSEQKKPSVWQRVQAGLPFLKTKKRIIIVLVVLVVIIGGGLAGLAALPSKKTEGSVDREPMTDDSFFYGLSPPVYPSPEMEGLGAWSDAFEKARDMVGEMTLEEKVSLTGGIRSSTGCAGLLPPIRRLRFPGMCLHDAGQGLRNTDFVNAYPAGIHVGASWNKPLARRRAKAMGSEFRTKGVNVLLGPSIGPMGRVVSGGRNWESFSVDPYLTGVFVHETVNGVQEEGVLTSVKHFIANEQETNRLQKLPREAVSSNVDDKTMHEFYLWPFQDAVHAGSANIMCSYQRINNSYGCQNSKTMNGLLKDELGFQGWVVSDWDAQHAGVAAALAGMDVAMPVPHDYWGDTLVEAVRNGSVPESRVTDMVTRVIASWYRLNQDHEDFPPPGAGMPMNVQEPHAIVDARNTSSRGVLRDGAVEGHVLVKNANGALPLGRPRLLSLFGYSATSARGMNFIGGGFVDPLAFGAYPVGWEEVEAGFTMKEDYDQDWSAIGLGGTMISGGGSGAPSPSTLISPFEAIKAQADGDGTALLWDFERGDPGVHAESDACLVFGNVWASESYDRPALYDDYTDGLILNVASRCNNTMVVLHNAGPRLVDQWIEHSNVTAVLFAHLPGQDSGNALVSILYGGANPSGKLPYTVARNESDYAHLAGPDVLLPDDRVHANFPQSNFSEGVYVDYRHFDRQGIEPRFAFGFGLSYTSFAFGNLTVQASRNASTTAPYPTGPLGEGGPQDLWAVLARVSADVRNTGAVAGHEVAQLYVGIPGGPVRQLRGFDKPFVEAGESAAVEFELTRRDLSVWDVGAQKWHLQNGTYGVWVGSSSRDLPLEGEFAIQN</sequence>
<dbReference type="Gene3D" id="3.40.50.1700">
    <property type="entry name" value="Glycoside hydrolase family 3 C-terminal domain"/>
    <property type="match status" value="1"/>
</dbReference>
<feature type="transmembrane region" description="Helical" evidence="19">
    <location>
        <begin position="45"/>
        <end position="66"/>
    </location>
</feature>
<keyword evidence="12" id="KW-0326">Glycosidase</keyword>
<dbReference type="Proteomes" id="UP000272025">
    <property type="component" value="Unassembled WGS sequence"/>
</dbReference>
<dbReference type="EC" id="3.2.1.21" evidence="5"/>
<dbReference type="RefSeq" id="XP_028469191.1">
    <property type="nucleotide sequence ID" value="XM_028613122.1"/>
</dbReference>
<dbReference type="SMART" id="SM01217">
    <property type="entry name" value="Fn3_like"/>
    <property type="match status" value="1"/>
</dbReference>
<organism evidence="21 22">
    <name type="scientific">Sodiomyces alkalinus (strain CBS 110278 / VKM F-3762 / F11)</name>
    <name type="common">Alkaliphilic filamentous fungus</name>
    <dbReference type="NCBI Taxonomy" id="1314773"/>
    <lineage>
        <taxon>Eukaryota</taxon>
        <taxon>Fungi</taxon>
        <taxon>Dikarya</taxon>
        <taxon>Ascomycota</taxon>
        <taxon>Pezizomycotina</taxon>
        <taxon>Sordariomycetes</taxon>
        <taxon>Hypocreomycetidae</taxon>
        <taxon>Glomerellales</taxon>
        <taxon>Plectosphaerellaceae</taxon>
        <taxon>Sodiomyces</taxon>
    </lineage>
</organism>
<feature type="compositionally biased region" description="Basic and acidic residues" evidence="18">
    <location>
        <begin position="12"/>
        <end position="25"/>
    </location>
</feature>
<dbReference type="Gene3D" id="3.20.20.300">
    <property type="entry name" value="Glycoside hydrolase, family 3, N-terminal domain"/>
    <property type="match status" value="1"/>
</dbReference>
<dbReference type="OrthoDB" id="416222at2759"/>
<keyword evidence="7" id="KW-0732">Signal</keyword>
<evidence type="ECO:0000313" key="21">
    <source>
        <dbReference type="EMBL" id="ROT41385.1"/>
    </source>
</evidence>
<dbReference type="InterPro" id="IPR013783">
    <property type="entry name" value="Ig-like_fold"/>
</dbReference>
<dbReference type="Pfam" id="PF14310">
    <property type="entry name" value="Fn3-like"/>
    <property type="match status" value="1"/>
</dbReference>
<keyword evidence="19" id="KW-0472">Membrane</keyword>
<dbReference type="InterPro" id="IPR036881">
    <property type="entry name" value="Glyco_hydro_3_C_sf"/>
</dbReference>
<dbReference type="InterPro" id="IPR036962">
    <property type="entry name" value="Glyco_hydro_3_N_sf"/>
</dbReference>
<evidence type="ECO:0000256" key="15">
    <source>
        <dbReference type="ARBA" id="ARBA00078013"/>
    </source>
</evidence>
<evidence type="ECO:0000256" key="4">
    <source>
        <dbReference type="ARBA" id="ARBA00005336"/>
    </source>
</evidence>
<evidence type="ECO:0000313" key="22">
    <source>
        <dbReference type="Proteomes" id="UP000272025"/>
    </source>
</evidence>
<evidence type="ECO:0000256" key="11">
    <source>
        <dbReference type="ARBA" id="ARBA00023277"/>
    </source>
</evidence>
<dbReference type="FunFam" id="2.60.40.10:FF:000757">
    <property type="entry name" value="Beta-glucosidase G"/>
    <property type="match status" value="1"/>
</dbReference>
<protein>
    <recommendedName>
        <fullName evidence="14">Beta-glucosidase cel3A</fullName>
        <ecNumber evidence="5">3.2.1.21</ecNumber>
    </recommendedName>
    <alternativeName>
        <fullName evidence="15">Beta-D-glucoside glucohydrolase cel3A</fullName>
    </alternativeName>
    <alternativeName>
        <fullName evidence="17">Cellobiase cel3A</fullName>
    </alternativeName>
    <alternativeName>
        <fullName evidence="16">Gentiobiase cel3A</fullName>
    </alternativeName>
</protein>
<evidence type="ECO:0000256" key="16">
    <source>
        <dbReference type="ARBA" id="ARBA00083231"/>
    </source>
</evidence>
<comment type="catalytic activity">
    <reaction evidence="1">
        <text>Hydrolysis of terminal, non-reducing beta-D-glucosyl residues with release of beta-D-glucose.</text>
        <dbReference type="EC" id="3.2.1.21"/>
    </reaction>
</comment>
<evidence type="ECO:0000256" key="3">
    <source>
        <dbReference type="ARBA" id="ARBA00004987"/>
    </source>
</evidence>
<dbReference type="InterPro" id="IPR050288">
    <property type="entry name" value="Cellulose_deg_GH3"/>
</dbReference>
<dbReference type="Gene3D" id="2.60.40.10">
    <property type="entry name" value="Immunoglobulins"/>
    <property type="match status" value="1"/>
</dbReference>
<dbReference type="FunFam" id="3.20.20.300:FF:000002">
    <property type="entry name" value="Probable beta-glucosidase"/>
    <property type="match status" value="1"/>
</dbReference>
<keyword evidence="10" id="KW-0325">Glycoprotein</keyword>
<dbReference type="PANTHER" id="PTHR42715:SF5">
    <property type="entry name" value="BETA-GLUCOSIDASE M-RELATED"/>
    <property type="match status" value="1"/>
</dbReference>
<evidence type="ECO:0000256" key="18">
    <source>
        <dbReference type="SAM" id="MobiDB-lite"/>
    </source>
</evidence>
<dbReference type="InterPro" id="IPR002772">
    <property type="entry name" value="Glyco_hydro_3_C"/>
</dbReference>
<evidence type="ECO:0000256" key="13">
    <source>
        <dbReference type="ARBA" id="ARBA00023326"/>
    </source>
</evidence>
<keyword evidence="9" id="KW-0136">Cellulose degradation</keyword>
<proteinExistence type="inferred from homology"/>
<dbReference type="GO" id="GO:0008422">
    <property type="term" value="F:beta-glucosidase activity"/>
    <property type="evidence" value="ECO:0007669"/>
    <property type="project" value="UniProtKB-EC"/>
</dbReference>
<comment type="similarity">
    <text evidence="4">Belongs to the glycosyl hydrolase 3 family.</text>
</comment>
<dbReference type="PRINTS" id="PR00133">
    <property type="entry name" value="GLHYDRLASE3"/>
</dbReference>
<keyword evidence="19" id="KW-1133">Transmembrane helix</keyword>
<evidence type="ECO:0000259" key="20">
    <source>
        <dbReference type="SMART" id="SM01217"/>
    </source>
</evidence>
<evidence type="ECO:0000256" key="12">
    <source>
        <dbReference type="ARBA" id="ARBA00023295"/>
    </source>
</evidence>
<comment type="subcellular location">
    <subcellularLocation>
        <location evidence="2">Secreted</location>
    </subcellularLocation>
</comment>
<dbReference type="Pfam" id="PF01915">
    <property type="entry name" value="Glyco_hydro_3_C"/>
    <property type="match status" value="1"/>
</dbReference>
<dbReference type="SUPFAM" id="SSF51445">
    <property type="entry name" value="(Trans)glycosidases"/>
    <property type="match status" value="1"/>
</dbReference>
<keyword evidence="19" id="KW-0812">Transmembrane</keyword>
<keyword evidence="6" id="KW-0964">Secreted</keyword>
<dbReference type="AlphaFoldDB" id="A0A3N2Q430"/>
<evidence type="ECO:0000256" key="5">
    <source>
        <dbReference type="ARBA" id="ARBA00012744"/>
    </source>
</evidence>
<keyword evidence="13" id="KW-0624">Polysaccharide degradation</keyword>
<keyword evidence="22" id="KW-1185">Reference proteome</keyword>
<feature type="domain" description="Fibronectin type III-like" evidence="20">
    <location>
        <begin position="773"/>
        <end position="839"/>
    </location>
</feature>
<keyword evidence="8" id="KW-0378">Hydrolase</keyword>
<evidence type="ECO:0000256" key="8">
    <source>
        <dbReference type="ARBA" id="ARBA00022801"/>
    </source>
</evidence>
<name>A0A3N2Q430_SODAK</name>
<dbReference type="GO" id="GO:0030245">
    <property type="term" value="P:cellulose catabolic process"/>
    <property type="evidence" value="ECO:0007669"/>
    <property type="project" value="UniProtKB-KW"/>
</dbReference>
<dbReference type="InterPro" id="IPR001764">
    <property type="entry name" value="Glyco_hydro_3_N"/>
</dbReference>
<dbReference type="InterPro" id="IPR026891">
    <property type="entry name" value="Fn3-like"/>
</dbReference>
<evidence type="ECO:0000256" key="7">
    <source>
        <dbReference type="ARBA" id="ARBA00022729"/>
    </source>
</evidence>
<comment type="pathway">
    <text evidence="3">Glycan metabolism; cellulose degradation.</text>
</comment>
<dbReference type="GeneID" id="39581600"/>
<evidence type="ECO:0000256" key="1">
    <source>
        <dbReference type="ARBA" id="ARBA00000448"/>
    </source>
</evidence>
<evidence type="ECO:0000256" key="19">
    <source>
        <dbReference type="SAM" id="Phobius"/>
    </source>
</evidence>
<dbReference type="PANTHER" id="PTHR42715">
    <property type="entry name" value="BETA-GLUCOSIDASE"/>
    <property type="match status" value="1"/>
</dbReference>
<evidence type="ECO:0000256" key="17">
    <source>
        <dbReference type="ARBA" id="ARBA00083611"/>
    </source>
</evidence>
<dbReference type="STRING" id="1314773.A0A3N2Q430"/>
<evidence type="ECO:0000256" key="14">
    <source>
        <dbReference type="ARBA" id="ARBA00070030"/>
    </source>
</evidence>
<feature type="region of interest" description="Disordered" evidence="18">
    <location>
        <begin position="1"/>
        <end position="26"/>
    </location>
</feature>
<evidence type="ECO:0000256" key="10">
    <source>
        <dbReference type="ARBA" id="ARBA00023180"/>
    </source>
</evidence>
<keyword evidence="11" id="KW-0119">Carbohydrate metabolism</keyword>
<dbReference type="Pfam" id="PF00933">
    <property type="entry name" value="Glyco_hydro_3"/>
    <property type="match status" value="1"/>
</dbReference>
<gene>
    <name evidence="21" type="ORF">SODALDRAFT_343352</name>
</gene>
<dbReference type="SUPFAM" id="SSF52279">
    <property type="entry name" value="Beta-D-glucan exohydrolase, C-terminal domain"/>
    <property type="match status" value="1"/>
</dbReference>
<dbReference type="GO" id="GO:0005576">
    <property type="term" value="C:extracellular region"/>
    <property type="evidence" value="ECO:0007669"/>
    <property type="project" value="UniProtKB-SubCell"/>
</dbReference>
<evidence type="ECO:0000256" key="9">
    <source>
        <dbReference type="ARBA" id="ARBA00023001"/>
    </source>
</evidence>
<dbReference type="EMBL" id="ML119052">
    <property type="protein sequence ID" value="ROT41385.1"/>
    <property type="molecule type" value="Genomic_DNA"/>
</dbReference>
<evidence type="ECO:0000256" key="6">
    <source>
        <dbReference type="ARBA" id="ARBA00022525"/>
    </source>
</evidence>
<accession>A0A3N2Q430</accession>
<feature type="compositionally biased region" description="Polar residues" evidence="18">
    <location>
        <begin position="1"/>
        <end position="10"/>
    </location>
</feature>